<gene>
    <name evidence="2" type="ORF">IIF7_05192</name>
</gene>
<dbReference type="FunFam" id="1.10.275.10:FF:000005">
    <property type="entry name" value="Histidine ammonia-lyase"/>
    <property type="match status" value="1"/>
</dbReference>
<dbReference type="OrthoDB" id="9806955at2"/>
<dbReference type="RefSeq" id="WP_084840622.1">
    <property type="nucleotide sequence ID" value="NZ_ARYN01000004.1"/>
</dbReference>
<keyword evidence="3" id="KW-1185">Reference proteome</keyword>
<evidence type="ECO:0000256" key="1">
    <source>
        <dbReference type="ARBA" id="ARBA00023239"/>
    </source>
</evidence>
<dbReference type="STRING" id="1185767.IIF7_05192"/>
<dbReference type="Gene3D" id="1.20.200.10">
    <property type="entry name" value="Fumarase/aspartase (Central domain)"/>
    <property type="match status" value="1"/>
</dbReference>
<keyword evidence="1 2" id="KW-0456">Lyase</keyword>
<reference evidence="2 3" key="1">
    <citation type="submission" date="2013-04" db="EMBL/GenBank/DDBJ databases">
        <title>Zunongwangia sp. 22II14-10F7 Genome Sequencing.</title>
        <authorList>
            <person name="Lai Q."/>
            <person name="Shao Z."/>
        </authorList>
    </citation>
    <scope>NUCLEOTIDE SEQUENCE [LARGE SCALE GENOMIC DNA]</scope>
    <source>
        <strain evidence="2 3">22II14-10F7</strain>
    </source>
</reference>
<dbReference type="SUPFAM" id="SSF48557">
    <property type="entry name" value="L-aspartase-like"/>
    <property type="match status" value="1"/>
</dbReference>
<name>A0A1Y1T6R8_9FLAO</name>
<evidence type="ECO:0000313" key="3">
    <source>
        <dbReference type="Proteomes" id="UP000192746"/>
    </source>
</evidence>
<dbReference type="Gene3D" id="1.10.275.10">
    <property type="entry name" value="Fumarase/aspartase (N-terminal domain)"/>
    <property type="match status" value="1"/>
</dbReference>
<dbReference type="AlphaFoldDB" id="A0A1Y1T6R8"/>
<comment type="caution">
    <text evidence="2">The sequence shown here is derived from an EMBL/GenBank/DDBJ whole genome shotgun (WGS) entry which is preliminary data.</text>
</comment>
<dbReference type="GO" id="GO:0016841">
    <property type="term" value="F:ammonia-lyase activity"/>
    <property type="evidence" value="ECO:0007669"/>
    <property type="project" value="UniProtKB-ARBA"/>
</dbReference>
<dbReference type="Pfam" id="PF00221">
    <property type="entry name" value="Lyase_aromatic"/>
    <property type="match status" value="1"/>
</dbReference>
<dbReference type="Proteomes" id="UP000192746">
    <property type="component" value="Unassembled WGS sequence"/>
</dbReference>
<protein>
    <submittedName>
        <fullName evidence="2">Histidine ammonia-lyase</fullName>
    </submittedName>
</protein>
<dbReference type="InterPro" id="IPR008948">
    <property type="entry name" value="L-Aspartase-like"/>
</dbReference>
<dbReference type="PANTHER" id="PTHR10362">
    <property type="entry name" value="HISTIDINE AMMONIA-LYASE"/>
    <property type="match status" value="1"/>
</dbReference>
<proteinExistence type="predicted"/>
<dbReference type="InterPro" id="IPR024083">
    <property type="entry name" value="Fumarase/histidase_N"/>
</dbReference>
<dbReference type="CDD" id="cd00332">
    <property type="entry name" value="PAL-HAL"/>
    <property type="match status" value="1"/>
</dbReference>
<accession>A0A1Y1T6R8</accession>
<dbReference type="EMBL" id="ARYN01000004">
    <property type="protein sequence ID" value="ORL46412.1"/>
    <property type="molecule type" value="Genomic_DNA"/>
</dbReference>
<sequence length="512" mass="57601">MLSIKAPLKITDFKEVLFENQKLEISAEILQKADRSFQFLQEFAKDKVIYGVNTGFGPMAQYRIKDEDRLQLQYNLIRSHASGTGKPIDPLYVKASMLARLNTLSLGYSGVNISVLETMQQLINHDVTPLIFEHGGVGASGDLVQLAHLALVLIGEGEVFYKSERKSTKSVFEELNIKPIEIKLREGLALINGTSVMTGIGIVNLIHARRLLEWSVCCSSMLNELVSAYSDHFSSELNASKLHESQHSIAEMMRDHLKGSQRIKNRQDHLYRDSSNSEAIFLEKVQEYYSLRCIPQILGPVLDTINSAEKILMDEVNSANDNPIVSVEKQMVYHGGNFHGDFISLEMDKLKLVITRLSMLAERQLNYLLNSKLNEIFPPFVNLGKLGLNFGLQGAQFTAVSTTAENQTLSNSMYVHSIPNNNDNQDIVSMGTNAANIAKTVIDNAYQVLAVEMMAIVQGIKYIDDLDSFSEKTKAVFKQFQHKIELEDQQDFPLYATIEDFTKSLKENEIYK</sequence>
<organism evidence="2 3">
    <name type="scientific">Zunongwangia atlantica 22II14-10F7</name>
    <dbReference type="NCBI Taxonomy" id="1185767"/>
    <lineage>
        <taxon>Bacteria</taxon>
        <taxon>Pseudomonadati</taxon>
        <taxon>Bacteroidota</taxon>
        <taxon>Flavobacteriia</taxon>
        <taxon>Flavobacteriales</taxon>
        <taxon>Flavobacteriaceae</taxon>
        <taxon>Zunongwangia</taxon>
    </lineage>
</organism>
<evidence type="ECO:0000313" key="2">
    <source>
        <dbReference type="EMBL" id="ORL46412.1"/>
    </source>
</evidence>
<dbReference type="InterPro" id="IPR001106">
    <property type="entry name" value="Aromatic_Lyase"/>
</dbReference>